<dbReference type="RefSeq" id="WP_126694540.1">
    <property type="nucleotide sequence ID" value="NZ_RXOF01000011.1"/>
</dbReference>
<dbReference type="OrthoDB" id="844215at2"/>
<name>A0A3S0H4N9_9BACT</name>
<organism evidence="2 3">
    <name type="scientific">Hymenobacter gummosus</name>
    <dbReference type="NCBI Taxonomy" id="1776032"/>
    <lineage>
        <taxon>Bacteria</taxon>
        <taxon>Pseudomonadati</taxon>
        <taxon>Bacteroidota</taxon>
        <taxon>Cytophagia</taxon>
        <taxon>Cytophagales</taxon>
        <taxon>Hymenobacteraceae</taxon>
        <taxon>Hymenobacter</taxon>
    </lineage>
</organism>
<keyword evidence="1" id="KW-0472">Membrane</keyword>
<dbReference type="Proteomes" id="UP000282184">
    <property type="component" value="Unassembled WGS sequence"/>
</dbReference>
<keyword evidence="3" id="KW-1185">Reference proteome</keyword>
<accession>A0A3S0H4N9</accession>
<dbReference type="AlphaFoldDB" id="A0A3S0H4N9"/>
<comment type="caution">
    <text evidence="2">The sequence shown here is derived from an EMBL/GenBank/DDBJ whole genome shotgun (WGS) entry which is preliminary data.</text>
</comment>
<gene>
    <name evidence="2" type="ORF">EJV47_17835</name>
</gene>
<sequence length="732" mass="81334">MLDSPVSTASDSPAAPPARPRRRWLWWWLGTLALLLVLALVALQQLDPWLRRTLERQVAEKSGGRYELRIGSLRTDLGRRSITLRRLWLRPAGWPKARPDSAKGPAPWALVTVDEIRAAGIGLGALLRGEVVSVDTLLVRTVRARVLRTPERPGAGGKPLHEQLPRRIPGIRLAHLLVNDVRVVSAGRGRGERTQLRHGHLAAQDVLISRGAAQDSSRLSYAAAVEMKIDGLEAQVPGHHLSLGAARFSSRGRQLRLDSLRVMPIDDRQLPGGAARITLWLPRLVLAGLRPPLLSRRILQADTLRLSAPTLRFAVPSQTPPPLHEALAPYLRRVLLGRLEVQRAQLRLTRLALDPRLSDISLSGRDIRVDAAAFRDPQRVLYARDWQGGSGIGEVTIDAPYYRVRWAALRLGTQARTLRITRGLISPVMSQGELSRRKGHQATHLTLRLPEVRVTGLDYWGLLHKAVRAQTVAAPHMRLNIIGNAHYPLGNALAKVSPENVRRLPFRLDVRRLQVEDLAIRFKFTGELAKRPGYFAITRLTGAATNLTNDPRRMSAATPAVIRATAYLQDRCRFSAVARMSLLDPQGRHQVEGTFGSAPFAILNTITVPTRSARFERGQLHGIRVQLQVNRQRVTGRMWARYSDLKVDMLSTSGGGRDKQTFGTKVLSKAANVLIIRDDNPRRRGAELKDAPVRSDRDLRYSVFTIWMQGVVSGLLHSIGVPGKLAEELSEL</sequence>
<evidence type="ECO:0000313" key="2">
    <source>
        <dbReference type="EMBL" id="RTQ47782.1"/>
    </source>
</evidence>
<evidence type="ECO:0000256" key="1">
    <source>
        <dbReference type="SAM" id="Phobius"/>
    </source>
</evidence>
<keyword evidence="1" id="KW-1133">Transmembrane helix</keyword>
<protein>
    <recommendedName>
        <fullName evidence="4">DUF748 domain-containing protein</fullName>
    </recommendedName>
</protein>
<evidence type="ECO:0000313" key="3">
    <source>
        <dbReference type="Proteomes" id="UP000282184"/>
    </source>
</evidence>
<feature type="transmembrane region" description="Helical" evidence="1">
    <location>
        <begin position="25"/>
        <end position="43"/>
    </location>
</feature>
<reference evidence="2 3" key="1">
    <citation type="submission" date="2018-12" db="EMBL/GenBank/DDBJ databases">
        <title>Hymenobacter gummosus sp. nov., isolated from a spring.</title>
        <authorList>
            <person name="Nie L."/>
        </authorList>
    </citation>
    <scope>NUCLEOTIDE SEQUENCE [LARGE SCALE GENOMIC DNA]</scope>
    <source>
        <strain evidence="2 3">KCTC 52166</strain>
    </source>
</reference>
<keyword evidence="1" id="KW-0812">Transmembrane</keyword>
<evidence type="ECO:0008006" key="4">
    <source>
        <dbReference type="Google" id="ProtNLM"/>
    </source>
</evidence>
<proteinExistence type="predicted"/>
<dbReference type="EMBL" id="RXOF01000011">
    <property type="protein sequence ID" value="RTQ47782.1"/>
    <property type="molecule type" value="Genomic_DNA"/>
</dbReference>